<organism evidence="2 3">
    <name type="scientific">Rhodobacter maris</name>
    <dbReference type="NCBI Taxonomy" id="446682"/>
    <lineage>
        <taxon>Bacteria</taxon>
        <taxon>Pseudomonadati</taxon>
        <taxon>Pseudomonadota</taxon>
        <taxon>Alphaproteobacteria</taxon>
        <taxon>Rhodobacterales</taxon>
        <taxon>Rhodobacter group</taxon>
        <taxon>Rhodobacter</taxon>
    </lineage>
</organism>
<dbReference type="RefSeq" id="WP_097071317.1">
    <property type="nucleotide sequence ID" value="NZ_OBMT01000018.1"/>
</dbReference>
<sequence length="246" mass="27383">MTESNRQFNSVAPLRNVVAMAQLVDRVISRAPTLPGMAVFYGPSGYGKSSAATYAMNTFSAYYVQAESTWTKKSLCEAISLEIGIEPQGRIDQMVRAIYREISATGRPLLIDEADHIVARGLIELVRDIYEKSEASIILIGEEDLPRKLMRWERVHGRMLAWVAAEPGTITDVTLLQEIYCPGVAIEDALKERLLTESRNSIRRICVNLNEISLLARRNGSNTVTTADWGHGSFFTGEPPRPRGLK</sequence>
<dbReference type="SUPFAM" id="SSF52540">
    <property type="entry name" value="P-loop containing nucleoside triphosphate hydrolases"/>
    <property type="match status" value="1"/>
</dbReference>
<evidence type="ECO:0000259" key="1">
    <source>
        <dbReference type="Pfam" id="PF13401"/>
    </source>
</evidence>
<reference evidence="3" key="1">
    <citation type="submission" date="2017-08" db="EMBL/GenBank/DDBJ databases">
        <authorList>
            <person name="Varghese N."/>
            <person name="Submissions S."/>
        </authorList>
    </citation>
    <scope>NUCLEOTIDE SEQUENCE [LARGE SCALE GENOMIC DNA]</scope>
    <source>
        <strain evidence="3">JA276</strain>
    </source>
</reference>
<evidence type="ECO:0000313" key="3">
    <source>
        <dbReference type="Proteomes" id="UP000219111"/>
    </source>
</evidence>
<feature type="domain" description="ORC1/DEAH AAA+ ATPase" evidence="1">
    <location>
        <begin position="36"/>
        <end position="149"/>
    </location>
</feature>
<dbReference type="Proteomes" id="UP000219111">
    <property type="component" value="Unassembled WGS sequence"/>
</dbReference>
<evidence type="ECO:0000313" key="2">
    <source>
        <dbReference type="EMBL" id="SOC19622.1"/>
    </source>
</evidence>
<accession>A0A285TBY8</accession>
<dbReference type="Pfam" id="PF13401">
    <property type="entry name" value="AAA_22"/>
    <property type="match status" value="1"/>
</dbReference>
<gene>
    <name evidence="2" type="ORF">SAMN05877831_11824</name>
</gene>
<name>A0A285TBY8_9RHOB</name>
<dbReference type="OrthoDB" id="9797061at2"/>
<dbReference type="Gene3D" id="3.40.50.300">
    <property type="entry name" value="P-loop containing nucleotide triphosphate hydrolases"/>
    <property type="match status" value="1"/>
</dbReference>
<dbReference type="AlphaFoldDB" id="A0A285TBY8"/>
<proteinExistence type="predicted"/>
<keyword evidence="3" id="KW-1185">Reference proteome</keyword>
<protein>
    <submittedName>
        <fullName evidence="2">AAA domain-containing protein</fullName>
    </submittedName>
</protein>
<dbReference type="InterPro" id="IPR049945">
    <property type="entry name" value="AAA_22"/>
</dbReference>
<dbReference type="GO" id="GO:0016887">
    <property type="term" value="F:ATP hydrolysis activity"/>
    <property type="evidence" value="ECO:0007669"/>
    <property type="project" value="InterPro"/>
</dbReference>
<dbReference type="InterPro" id="IPR027417">
    <property type="entry name" value="P-loop_NTPase"/>
</dbReference>
<dbReference type="EMBL" id="OBMT01000018">
    <property type="protein sequence ID" value="SOC19622.1"/>
    <property type="molecule type" value="Genomic_DNA"/>
</dbReference>